<evidence type="ECO:0000256" key="2">
    <source>
        <dbReference type="ARBA" id="ARBA00004496"/>
    </source>
</evidence>
<proteinExistence type="inferred from homology"/>
<keyword evidence="7" id="KW-0328">Glycosyltransferase</keyword>
<protein>
    <recommendedName>
        <fullName evidence="5">4-alpha-glucanotransferase</fullName>
        <ecNumber evidence="4">2.4.1.25</ecNumber>
    </recommendedName>
    <alternativeName>
        <fullName evidence="10">Amylomaltase</fullName>
    </alternativeName>
    <alternativeName>
        <fullName evidence="11">Disproportionating enzyme</fullName>
    </alternativeName>
</protein>
<dbReference type="AlphaFoldDB" id="T0TEZ6"/>
<dbReference type="EMBL" id="ATBB01000624">
    <property type="protein sequence ID" value="EQC54278.1"/>
    <property type="molecule type" value="Genomic_DNA"/>
</dbReference>
<comment type="subcellular location">
    <subcellularLocation>
        <location evidence="2">Cytoplasm</location>
    </subcellularLocation>
</comment>
<dbReference type="PATRIC" id="fig|1234876.3.peg.2599"/>
<reference evidence="12 13" key="1">
    <citation type="journal article" date="2013" name="ISME J.">
        <title>Multifactorial diversity sustains microbial community stability.</title>
        <authorList>
            <person name="Erkus O."/>
            <person name="de Jager V.C."/>
            <person name="Spus M."/>
            <person name="van Alen-Boerrigter I.J."/>
            <person name="van Rijswijck I.M."/>
            <person name="Hazelwood L."/>
            <person name="Janssen P.W."/>
            <person name="van Hijum S.A."/>
            <person name="Kleerebezem M."/>
            <person name="Smid E.J."/>
        </authorList>
    </citation>
    <scope>NUCLEOTIDE SEQUENCE [LARGE SCALE GENOMIC DNA]</scope>
    <source>
        <strain evidence="12 13">TIFN6</strain>
    </source>
</reference>
<gene>
    <name evidence="12" type="ORF">LLT6_09850</name>
</gene>
<dbReference type="InterPro" id="IPR003385">
    <property type="entry name" value="Glyco_hydro_77"/>
</dbReference>
<evidence type="ECO:0000256" key="10">
    <source>
        <dbReference type="ARBA" id="ARBA00031423"/>
    </source>
</evidence>
<organism evidence="12 13">
    <name type="scientific">Lactococcus cremoris subsp. cremoris TIFN6</name>
    <dbReference type="NCBI Taxonomy" id="1234876"/>
    <lineage>
        <taxon>Bacteria</taxon>
        <taxon>Bacillati</taxon>
        <taxon>Bacillota</taxon>
        <taxon>Bacilli</taxon>
        <taxon>Lactobacillales</taxon>
        <taxon>Streptococcaceae</taxon>
        <taxon>Lactococcus</taxon>
        <taxon>Lactococcus cremoris subsp. cremoris</taxon>
    </lineage>
</organism>
<evidence type="ECO:0000313" key="12">
    <source>
        <dbReference type="EMBL" id="EQC54278.1"/>
    </source>
</evidence>
<dbReference type="GO" id="GO:0004134">
    <property type="term" value="F:4-alpha-glucanotransferase activity"/>
    <property type="evidence" value="ECO:0007669"/>
    <property type="project" value="UniProtKB-EC"/>
</dbReference>
<accession>T0TEZ6</accession>
<dbReference type="Proteomes" id="UP000015854">
    <property type="component" value="Unassembled WGS sequence"/>
</dbReference>
<dbReference type="InterPro" id="IPR017853">
    <property type="entry name" value="GH"/>
</dbReference>
<keyword evidence="8" id="KW-0808">Transferase</keyword>
<evidence type="ECO:0000256" key="11">
    <source>
        <dbReference type="ARBA" id="ARBA00031501"/>
    </source>
</evidence>
<evidence type="ECO:0000256" key="7">
    <source>
        <dbReference type="ARBA" id="ARBA00022676"/>
    </source>
</evidence>
<comment type="similarity">
    <text evidence="3">Belongs to the disproportionating enzyme family.</text>
</comment>
<evidence type="ECO:0000313" key="13">
    <source>
        <dbReference type="Proteomes" id="UP000015854"/>
    </source>
</evidence>
<dbReference type="GO" id="GO:0005975">
    <property type="term" value="P:carbohydrate metabolic process"/>
    <property type="evidence" value="ECO:0007669"/>
    <property type="project" value="InterPro"/>
</dbReference>
<comment type="catalytic activity">
    <reaction evidence="1">
        <text>Transfers a segment of a (1-&gt;4)-alpha-D-glucan to a new position in an acceptor, which may be glucose or a (1-&gt;4)-alpha-D-glucan.</text>
        <dbReference type="EC" id="2.4.1.25"/>
    </reaction>
</comment>
<evidence type="ECO:0000256" key="5">
    <source>
        <dbReference type="ARBA" id="ARBA00020295"/>
    </source>
</evidence>
<evidence type="ECO:0000256" key="3">
    <source>
        <dbReference type="ARBA" id="ARBA00005684"/>
    </source>
</evidence>
<evidence type="ECO:0000256" key="8">
    <source>
        <dbReference type="ARBA" id="ARBA00022679"/>
    </source>
</evidence>
<name>T0TEZ6_LACLC</name>
<dbReference type="SUPFAM" id="SSF51445">
    <property type="entry name" value="(Trans)glycosidases"/>
    <property type="match status" value="1"/>
</dbReference>
<evidence type="ECO:0000256" key="1">
    <source>
        <dbReference type="ARBA" id="ARBA00000439"/>
    </source>
</evidence>
<keyword evidence="9" id="KW-0119">Carbohydrate metabolism</keyword>
<sequence length="196" mass="23178">MIFWKEKAYEKLPALKNATKMLACGEDLGMVPDNVPDVMYHLDILRLIIERMPADERFVSSLSEVPYLSVVTTSSHDTSPLRAWWEENHDLTQRYYNEVMGWYGEAPNYASVEIIQEIIKRNLNSNAMMVILPIQDWLAMSEHFRKENAKSEQINIPADPYHYWNYRLHCNLEALIENQEWTDFLKNFIKESKRAY</sequence>
<evidence type="ECO:0000256" key="4">
    <source>
        <dbReference type="ARBA" id="ARBA00012560"/>
    </source>
</evidence>
<dbReference type="Pfam" id="PF02446">
    <property type="entry name" value="Glyco_hydro_77"/>
    <property type="match status" value="1"/>
</dbReference>
<dbReference type="GO" id="GO:0005737">
    <property type="term" value="C:cytoplasm"/>
    <property type="evidence" value="ECO:0007669"/>
    <property type="project" value="UniProtKB-SubCell"/>
</dbReference>
<dbReference type="EC" id="2.4.1.25" evidence="4"/>
<dbReference type="Gene3D" id="3.20.20.80">
    <property type="entry name" value="Glycosidases"/>
    <property type="match status" value="1"/>
</dbReference>
<evidence type="ECO:0000256" key="9">
    <source>
        <dbReference type="ARBA" id="ARBA00023277"/>
    </source>
</evidence>
<keyword evidence="6" id="KW-0963">Cytoplasm</keyword>
<evidence type="ECO:0000256" key="6">
    <source>
        <dbReference type="ARBA" id="ARBA00022490"/>
    </source>
</evidence>
<dbReference type="PANTHER" id="PTHR32518:SF3">
    <property type="entry name" value="4-ALPHA-GLUCANOTRANSFERASE"/>
    <property type="match status" value="1"/>
</dbReference>
<dbReference type="PANTHER" id="PTHR32518">
    <property type="match status" value="1"/>
</dbReference>
<comment type="caution">
    <text evidence="12">The sequence shown here is derived from an EMBL/GenBank/DDBJ whole genome shotgun (WGS) entry which is preliminary data.</text>
</comment>